<proteinExistence type="predicted"/>
<sequence length="57" mass="6104">MKKYMKSLVHLVQAASVFAKAIRGRDIDVGAYLVALAAVEATARIAVRFLELKSGGV</sequence>
<dbReference type="Proteomes" id="UP000295110">
    <property type="component" value="Unassembled WGS sequence"/>
</dbReference>
<gene>
    <name evidence="1" type="ORF">EV671_1001166</name>
</gene>
<reference evidence="1 2" key="1">
    <citation type="submission" date="2019-03" db="EMBL/GenBank/DDBJ databases">
        <title>Genomic Encyclopedia of Type Strains, Phase IV (KMG-IV): sequencing the most valuable type-strain genomes for metagenomic binning, comparative biology and taxonomic classification.</title>
        <authorList>
            <person name="Goeker M."/>
        </authorList>
    </citation>
    <scope>NUCLEOTIDE SEQUENCE [LARGE SCALE GENOMIC DNA]</scope>
    <source>
        <strain evidence="1 2">DSM 654</strain>
    </source>
</reference>
<name>A0A4R3VJ42_ROSSA</name>
<dbReference type="AlphaFoldDB" id="A0A4R3VJ42"/>
<organism evidence="1 2">
    <name type="scientific">Roseateles saccharophilus</name>
    <name type="common">Pseudomonas saccharophila</name>
    <dbReference type="NCBI Taxonomy" id="304"/>
    <lineage>
        <taxon>Bacteria</taxon>
        <taxon>Pseudomonadati</taxon>
        <taxon>Pseudomonadota</taxon>
        <taxon>Betaproteobacteria</taxon>
        <taxon>Burkholderiales</taxon>
        <taxon>Sphaerotilaceae</taxon>
        <taxon>Roseateles</taxon>
    </lineage>
</organism>
<comment type="caution">
    <text evidence="1">The sequence shown here is derived from an EMBL/GenBank/DDBJ whole genome shotgun (WGS) entry which is preliminary data.</text>
</comment>
<dbReference type="EMBL" id="SMBU01000001">
    <property type="protein sequence ID" value="TCV04411.1"/>
    <property type="molecule type" value="Genomic_DNA"/>
</dbReference>
<keyword evidence="2" id="KW-1185">Reference proteome</keyword>
<evidence type="ECO:0000313" key="2">
    <source>
        <dbReference type="Proteomes" id="UP000295110"/>
    </source>
</evidence>
<accession>A0A4R3VJ42</accession>
<dbReference type="RefSeq" id="WP_165917432.1">
    <property type="nucleotide sequence ID" value="NZ_CBCSGL010000004.1"/>
</dbReference>
<evidence type="ECO:0000313" key="1">
    <source>
        <dbReference type="EMBL" id="TCV04411.1"/>
    </source>
</evidence>
<protein>
    <submittedName>
        <fullName evidence="1">Uncharacterized protein</fullName>
    </submittedName>
</protein>